<dbReference type="InterPro" id="IPR011659">
    <property type="entry name" value="WD40"/>
</dbReference>
<feature type="chain" id="PRO_5008001436" description="Dipeptidylpeptidase IV N-terminal domain-containing protein" evidence="2">
    <location>
        <begin position="17"/>
        <end position="449"/>
    </location>
</feature>
<evidence type="ECO:0000256" key="1">
    <source>
        <dbReference type="ARBA" id="ARBA00009820"/>
    </source>
</evidence>
<dbReference type="InterPro" id="IPR011042">
    <property type="entry name" value="6-blade_b-propeller_TolB-like"/>
</dbReference>
<dbReference type="KEGG" id="fla:SY85_19405"/>
<evidence type="ECO:0000313" key="3">
    <source>
        <dbReference type="EMBL" id="ANE52331.1"/>
    </source>
</evidence>
<sequence>MRFFLFLLVLAYNCQAQTLTFNLAFQRADKIFVFDEKANKAVSVIQGNDACLSPDGSKIAYTSNTTGTRKVVAYSLDTKKHLTINVGNHTSYAPVWSPDGNYLAFQTFVDGVWYTGLFSFVDQSFRLLTRAHESYAPSWAADSKRILVQDMNKLYIYERNGQLVKNYNLGPITKDYSTSSDSKFILTPDEQFLLFTADAFDAAGMPVGAVFMYNLKTSALTRLSPKGMSCTGDLFLNNQNELFFCGSYDHEKEENIHKLDLITKKMTTVIRNGRNPSARLTSNETIAAATDTENNNKYPSYVGTYEYINNFPFNKKGIKENHYIVLWKEDGRITGLYFGPSTDFEEATEEVPEGHPHIPGFFVTNMRDLVIDDNKISFGLTVSEADLFTKPISLKITSTDEAKSAGYKHWNFQIESHTNKYTGQFKLGQTLVLWDEIKGAERAFRKMEY</sequence>
<dbReference type="Pfam" id="PF07676">
    <property type="entry name" value="PD40"/>
    <property type="match status" value="2"/>
</dbReference>
<name>A0A172TZ01_9BACT</name>
<dbReference type="Proteomes" id="UP000077177">
    <property type="component" value="Chromosome"/>
</dbReference>
<dbReference type="OrthoDB" id="9812921at2"/>
<dbReference type="PANTHER" id="PTHR36842">
    <property type="entry name" value="PROTEIN TOLB HOMOLOG"/>
    <property type="match status" value="1"/>
</dbReference>
<reference evidence="4" key="1">
    <citation type="submission" date="2015-01" db="EMBL/GenBank/DDBJ databases">
        <title>Flavisolibacter sp./LCS9/ whole genome sequencing.</title>
        <authorList>
            <person name="Kim M.K."/>
            <person name="Srinivasan S."/>
            <person name="Lee J.-J."/>
        </authorList>
    </citation>
    <scope>NUCLEOTIDE SEQUENCE [LARGE SCALE GENOMIC DNA]</scope>
    <source>
        <strain evidence="4">LCS9</strain>
    </source>
</reference>
<dbReference type="EMBL" id="CP011390">
    <property type="protein sequence ID" value="ANE52331.1"/>
    <property type="molecule type" value="Genomic_DNA"/>
</dbReference>
<dbReference type="AlphaFoldDB" id="A0A172TZ01"/>
<accession>A0A172TZ01</accession>
<gene>
    <name evidence="3" type="ORF">SY85_19405</name>
</gene>
<proteinExistence type="inferred from homology"/>
<organism evidence="3 4">
    <name type="scientific">Flavisolibacter tropicus</name>
    <dbReference type="NCBI Taxonomy" id="1492898"/>
    <lineage>
        <taxon>Bacteria</taxon>
        <taxon>Pseudomonadati</taxon>
        <taxon>Bacteroidota</taxon>
        <taxon>Chitinophagia</taxon>
        <taxon>Chitinophagales</taxon>
        <taxon>Chitinophagaceae</taxon>
        <taxon>Flavisolibacter</taxon>
    </lineage>
</organism>
<dbReference type="SUPFAM" id="SSF82171">
    <property type="entry name" value="DPP6 N-terminal domain-like"/>
    <property type="match status" value="1"/>
</dbReference>
<dbReference type="PANTHER" id="PTHR36842:SF1">
    <property type="entry name" value="PROTEIN TOLB"/>
    <property type="match status" value="1"/>
</dbReference>
<reference evidence="3 4" key="2">
    <citation type="journal article" date="2016" name="Int. J. Syst. Evol. Microbiol.">
        <title>Flavisolibacter tropicus sp. nov., isolated from tropical soil.</title>
        <authorList>
            <person name="Lee J.J."/>
            <person name="Kang M.S."/>
            <person name="Kim G.S."/>
            <person name="Lee C.S."/>
            <person name="Lim S."/>
            <person name="Lee J."/>
            <person name="Roh S.H."/>
            <person name="Kang H."/>
            <person name="Ha J.M."/>
            <person name="Bae S."/>
            <person name="Jung H.Y."/>
            <person name="Kim M.K."/>
        </authorList>
    </citation>
    <scope>NUCLEOTIDE SEQUENCE [LARGE SCALE GENOMIC DNA]</scope>
    <source>
        <strain evidence="3 4">LCS9</strain>
    </source>
</reference>
<evidence type="ECO:0000256" key="2">
    <source>
        <dbReference type="SAM" id="SignalP"/>
    </source>
</evidence>
<protein>
    <recommendedName>
        <fullName evidence="5">Dipeptidylpeptidase IV N-terminal domain-containing protein</fullName>
    </recommendedName>
</protein>
<evidence type="ECO:0000313" key="4">
    <source>
        <dbReference type="Proteomes" id="UP000077177"/>
    </source>
</evidence>
<feature type="signal peptide" evidence="2">
    <location>
        <begin position="1"/>
        <end position="16"/>
    </location>
</feature>
<dbReference type="Gene3D" id="2.120.10.30">
    <property type="entry name" value="TolB, C-terminal domain"/>
    <property type="match status" value="1"/>
</dbReference>
<keyword evidence="2" id="KW-0732">Signal</keyword>
<dbReference type="RefSeq" id="WP_066406678.1">
    <property type="nucleotide sequence ID" value="NZ_CP011390.1"/>
</dbReference>
<keyword evidence="4" id="KW-1185">Reference proteome</keyword>
<comment type="similarity">
    <text evidence="1">Belongs to the TolB family.</text>
</comment>
<evidence type="ECO:0008006" key="5">
    <source>
        <dbReference type="Google" id="ProtNLM"/>
    </source>
</evidence>